<reference evidence="5 6" key="1">
    <citation type="submission" date="2020-09" db="EMBL/GenBank/DDBJ databases">
        <title>Roseomonas.</title>
        <authorList>
            <person name="Zhu W."/>
        </authorList>
    </citation>
    <scope>NUCLEOTIDE SEQUENCE [LARGE SCALE GENOMIC DNA]</scope>
    <source>
        <strain evidence="5 6">1311</strain>
    </source>
</reference>
<dbReference type="InterPro" id="IPR006115">
    <property type="entry name" value="6PGDH_NADP-bd"/>
</dbReference>
<evidence type="ECO:0000259" key="3">
    <source>
        <dbReference type="Pfam" id="PF03446"/>
    </source>
</evidence>
<name>A0ABS3KA23_9PROT</name>
<dbReference type="PIRSF" id="PIRSF000103">
    <property type="entry name" value="HIBADH"/>
    <property type="match status" value="1"/>
</dbReference>
<sequence>MSNPRIGFIGIGIMGTAMVGRLLHRGFPVTVWNREPEALPAVVSEGAVAAASPAAVAEASDIVLLCVLDTKAVREVVFGPQGVAGAATGRLLVDHSTAEPDATREMAAELLQRSGAGWVDAPVSGGPQAARDGLLTIMAGGEGADIARAEPVMRALGAHVTHIGPVGAGQAAKMINQAIVGTGYVLMAEALALAEASGLDAAALPACLAGGHADGSLLQRIFPQMQRRAFDPPSGYARQLLKDLEAVHAAAGRLGTELPVVDAARQRYRRYVEDGNGMRDSASILRLYRPDAG</sequence>
<dbReference type="Gene3D" id="3.40.50.720">
    <property type="entry name" value="NAD(P)-binding Rossmann-like Domain"/>
    <property type="match status" value="1"/>
</dbReference>
<feature type="domain" description="6-phosphogluconate dehydrogenase NADP-binding" evidence="3">
    <location>
        <begin position="5"/>
        <end position="164"/>
    </location>
</feature>
<dbReference type="InterPro" id="IPR013328">
    <property type="entry name" value="6PGD_dom2"/>
</dbReference>
<protein>
    <submittedName>
        <fullName evidence="5">NAD(P)-dependent oxidoreductase</fullName>
    </submittedName>
</protein>
<dbReference type="Pfam" id="PF03446">
    <property type="entry name" value="NAD_binding_2"/>
    <property type="match status" value="1"/>
</dbReference>
<keyword evidence="2" id="KW-0520">NAD</keyword>
<evidence type="ECO:0000259" key="4">
    <source>
        <dbReference type="Pfam" id="PF14833"/>
    </source>
</evidence>
<dbReference type="InterPro" id="IPR015815">
    <property type="entry name" value="HIBADH-related"/>
</dbReference>
<dbReference type="InterPro" id="IPR029154">
    <property type="entry name" value="HIBADH-like_NADP-bd"/>
</dbReference>
<dbReference type="PANTHER" id="PTHR43060">
    <property type="entry name" value="3-HYDROXYISOBUTYRATE DEHYDROGENASE-LIKE 1, MITOCHONDRIAL-RELATED"/>
    <property type="match status" value="1"/>
</dbReference>
<keyword evidence="6" id="KW-1185">Reference proteome</keyword>
<dbReference type="SUPFAM" id="SSF51735">
    <property type="entry name" value="NAD(P)-binding Rossmann-fold domains"/>
    <property type="match status" value="1"/>
</dbReference>
<dbReference type="SUPFAM" id="SSF48179">
    <property type="entry name" value="6-phosphogluconate dehydrogenase C-terminal domain-like"/>
    <property type="match status" value="1"/>
</dbReference>
<proteinExistence type="predicted"/>
<dbReference type="InterPro" id="IPR008927">
    <property type="entry name" value="6-PGluconate_DH-like_C_sf"/>
</dbReference>
<evidence type="ECO:0000313" key="6">
    <source>
        <dbReference type="Proteomes" id="UP001518990"/>
    </source>
</evidence>
<organism evidence="5 6">
    <name type="scientific">Roseomonas marmotae</name>
    <dbReference type="NCBI Taxonomy" id="2768161"/>
    <lineage>
        <taxon>Bacteria</taxon>
        <taxon>Pseudomonadati</taxon>
        <taxon>Pseudomonadota</taxon>
        <taxon>Alphaproteobacteria</taxon>
        <taxon>Acetobacterales</taxon>
        <taxon>Roseomonadaceae</taxon>
        <taxon>Roseomonas</taxon>
    </lineage>
</organism>
<keyword evidence="1" id="KW-0560">Oxidoreductase</keyword>
<dbReference type="Gene3D" id="1.10.1040.10">
    <property type="entry name" value="N-(1-d-carboxylethyl)-l-norvaline Dehydrogenase, domain 2"/>
    <property type="match status" value="1"/>
</dbReference>
<dbReference type="Proteomes" id="UP001518990">
    <property type="component" value="Unassembled WGS sequence"/>
</dbReference>
<dbReference type="PANTHER" id="PTHR43060:SF15">
    <property type="entry name" value="3-HYDROXYISOBUTYRATE DEHYDROGENASE-LIKE 1, MITOCHONDRIAL-RELATED"/>
    <property type="match status" value="1"/>
</dbReference>
<comment type="caution">
    <text evidence="5">The sequence shown here is derived from an EMBL/GenBank/DDBJ whole genome shotgun (WGS) entry which is preliminary data.</text>
</comment>
<dbReference type="Pfam" id="PF14833">
    <property type="entry name" value="NAD_binding_11"/>
    <property type="match status" value="1"/>
</dbReference>
<dbReference type="RefSeq" id="WP_207445107.1">
    <property type="nucleotide sequence ID" value="NZ_CP061091.1"/>
</dbReference>
<gene>
    <name evidence="5" type="ORF">IAI60_02560</name>
</gene>
<evidence type="ECO:0000256" key="2">
    <source>
        <dbReference type="ARBA" id="ARBA00023027"/>
    </source>
</evidence>
<evidence type="ECO:0000256" key="1">
    <source>
        <dbReference type="ARBA" id="ARBA00023002"/>
    </source>
</evidence>
<accession>A0ABS3KA23</accession>
<dbReference type="EMBL" id="JACTNF010000002">
    <property type="protein sequence ID" value="MBO1073488.1"/>
    <property type="molecule type" value="Genomic_DNA"/>
</dbReference>
<feature type="domain" description="3-hydroxyisobutyrate dehydrogenase-like NAD-binding" evidence="4">
    <location>
        <begin position="167"/>
        <end position="288"/>
    </location>
</feature>
<evidence type="ECO:0000313" key="5">
    <source>
        <dbReference type="EMBL" id="MBO1073488.1"/>
    </source>
</evidence>
<dbReference type="InterPro" id="IPR036291">
    <property type="entry name" value="NAD(P)-bd_dom_sf"/>
</dbReference>